<organism evidence="2 3">
    <name type="scientific">Novosphingobium resinovorum</name>
    <dbReference type="NCBI Taxonomy" id="158500"/>
    <lineage>
        <taxon>Bacteria</taxon>
        <taxon>Pseudomonadati</taxon>
        <taxon>Pseudomonadota</taxon>
        <taxon>Alphaproteobacteria</taxon>
        <taxon>Sphingomonadales</taxon>
        <taxon>Sphingomonadaceae</taxon>
        <taxon>Novosphingobium</taxon>
    </lineage>
</organism>
<sequence length="164" mass="17418">MKKLIAAAVAALAFSSAPAALAKGVAIEANGARAHSVWGGEFGVGYNFTLSGFTLRPIGGAFVYKGDNDRYYEDHFSNGQSRCRDSSTGQFANDAKCSNTAVKAYGKIEATYTLPASFEFGGGARFSSEKIRPYGTVSFPIGPKIRVKGNAGDRYYALGLRADF</sequence>
<keyword evidence="3" id="KW-1185">Reference proteome</keyword>
<geneLocation type="plasmid" evidence="2 3">
    <name>pSA2</name>
</geneLocation>
<dbReference type="KEGG" id="nre:BES08_25600"/>
<gene>
    <name evidence="2" type="ORF">BES08_25600</name>
</gene>
<protein>
    <recommendedName>
        <fullName evidence="4">Outer membrane protein beta-barrel domain-containing protein</fullName>
    </recommendedName>
</protein>
<proteinExistence type="predicted"/>
<evidence type="ECO:0000313" key="2">
    <source>
        <dbReference type="EMBL" id="AOR80284.1"/>
    </source>
</evidence>
<accession>A0A1D8ADT8</accession>
<dbReference type="AlphaFoldDB" id="A0A1D8ADT8"/>
<dbReference type="RefSeq" id="WP_069709695.1">
    <property type="nucleotide sequence ID" value="NZ_CP017077.1"/>
</dbReference>
<dbReference type="OrthoDB" id="7427117at2"/>
<dbReference type="EMBL" id="CP017077">
    <property type="protein sequence ID" value="AOR80284.1"/>
    <property type="molecule type" value="Genomic_DNA"/>
</dbReference>
<evidence type="ECO:0000313" key="3">
    <source>
        <dbReference type="Proteomes" id="UP000094626"/>
    </source>
</evidence>
<keyword evidence="1" id="KW-0732">Signal</keyword>
<evidence type="ECO:0000256" key="1">
    <source>
        <dbReference type="SAM" id="SignalP"/>
    </source>
</evidence>
<reference evidence="3" key="1">
    <citation type="journal article" date="2017" name="J. Biotechnol.">
        <title>Complete genome sequence of Novosphingobium resinovorum SA1, a versatile xenobiotic-degrading bacterium capable of utilizing sulfanilic acid.</title>
        <authorList>
            <person name="Hegedus B."/>
            <person name="Kos P.B."/>
            <person name="Balint B."/>
            <person name="Maroti G."/>
            <person name="Gan H.M."/>
            <person name="Perei K."/>
            <person name="Rakhely G."/>
        </authorList>
    </citation>
    <scope>NUCLEOTIDE SEQUENCE [LARGE SCALE GENOMIC DNA]</scope>
    <source>
        <strain evidence="3">SA1</strain>
    </source>
</reference>
<keyword evidence="2" id="KW-0614">Plasmid</keyword>
<feature type="chain" id="PRO_5009104898" description="Outer membrane protein beta-barrel domain-containing protein" evidence="1">
    <location>
        <begin position="23"/>
        <end position="164"/>
    </location>
</feature>
<evidence type="ECO:0008006" key="4">
    <source>
        <dbReference type="Google" id="ProtNLM"/>
    </source>
</evidence>
<feature type="signal peptide" evidence="1">
    <location>
        <begin position="1"/>
        <end position="22"/>
    </location>
</feature>
<dbReference type="Proteomes" id="UP000094626">
    <property type="component" value="Plasmid pSA2"/>
</dbReference>
<name>A0A1D8ADT8_9SPHN</name>